<keyword evidence="2" id="KW-0732">Signal</keyword>
<evidence type="ECO:0000313" key="4">
    <source>
        <dbReference type="EMBL" id="AUO19088.1"/>
    </source>
</evidence>
<evidence type="ECO:0000256" key="2">
    <source>
        <dbReference type="SAM" id="SignalP"/>
    </source>
</evidence>
<dbReference type="OrthoDB" id="1699243at2"/>
<organism evidence="4 5">
    <name type="scientific">Monoglobus pectinilyticus</name>
    <dbReference type="NCBI Taxonomy" id="1981510"/>
    <lineage>
        <taxon>Bacteria</taxon>
        <taxon>Bacillati</taxon>
        <taxon>Bacillota</taxon>
        <taxon>Clostridia</taxon>
        <taxon>Monoglobales</taxon>
        <taxon>Monoglobaceae</taxon>
        <taxon>Monoglobus</taxon>
    </lineage>
</organism>
<feature type="domain" description="SLH" evidence="3">
    <location>
        <begin position="23"/>
        <end position="86"/>
    </location>
</feature>
<reference evidence="4 5" key="1">
    <citation type="submission" date="2017-04" db="EMBL/GenBank/DDBJ databases">
        <title>Monoglobus pectinilyticus 14 draft genome.</title>
        <authorList>
            <person name="Kim C."/>
            <person name="Rosendale D.I."/>
            <person name="Kelly W.J."/>
            <person name="Tannock G.W."/>
            <person name="Patchett M.L."/>
            <person name="Jordens J.Z."/>
        </authorList>
    </citation>
    <scope>NUCLEOTIDE SEQUENCE [LARGE SCALE GENOMIC DNA]</scope>
    <source>
        <strain evidence="4 5">14</strain>
    </source>
</reference>
<proteinExistence type="predicted"/>
<keyword evidence="1" id="KW-0677">Repeat</keyword>
<feature type="domain" description="SLH" evidence="3">
    <location>
        <begin position="91"/>
        <end position="154"/>
    </location>
</feature>
<dbReference type="PROSITE" id="PS51272">
    <property type="entry name" value="SLH"/>
    <property type="match status" value="2"/>
</dbReference>
<dbReference type="InterPro" id="IPR051465">
    <property type="entry name" value="Cell_Envelope_Struct_Comp"/>
</dbReference>
<accession>A0A2K9P368</accession>
<dbReference type="RefSeq" id="WP_102365319.1">
    <property type="nucleotide sequence ID" value="NZ_CP020991.1"/>
</dbReference>
<feature type="chain" id="PRO_5014772301" evidence="2">
    <location>
        <begin position="26"/>
        <end position="954"/>
    </location>
</feature>
<dbReference type="InterPro" id="IPR001119">
    <property type="entry name" value="SLH_dom"/>
</dbReference>
<protein>
    <submittedName>
        <fullName evidence="4">S-layer domain-containing protein</fullName>
    </submittedName>
</protein>
<evidence type="ECO:0000259" key="3">
    <source>
        <dbReference type="PROSITE" id="PS51272"/>
    </source>
</evidence>
<evidence type="ECO:0000256" key="1">
    <source>
        <dbReference type="ARBA" id="ARBA00022737"/>
    </source>
</evidence>
<dbReference type="Proteomes" id="UP000235589">
    <property type="component" value="Chromosome"/>
</dbReference>
<gene>
    <name evidence="4" type="ORF">B9O19_00914</name>
</gene>
<dbReference type="PANTHER" id="PTHR43308:SF5">
    <property type="entry name" value="S-LAYER PROTEIN _ PEPTIDOGLYCAN ENDO-BETA-N-ACETYLGLUCOSAMINIDASE"/>
    <property type="match status" value="1"/>
</dbReference>
<keyword evidence="5" id="KW-1185">Reference proteome</keyword>
<dbReference type="AlphaFoldDB" id="A0A2K9P368"/>
<dbReference type="PANTHER" id="PTHR43308">
    <property type="entry name" value="OUTER MEMBRANE PROTEIN ALPHA-RELATED"/>
    <property type="match status" value="1"/>
</dbReference>
<dbReference type="KEGG" id="mpec:B9O19_00914"/>
<feature type="signal peptide" evidence="2">
    <location>
        <begin position="1"/>
        <end position="25"/>
    </location>
</feature>
<dbReference type="GeneID" id="98062331"/>
<dbReference type="EMBL" id="CP020991">
    <property type="protein sequence ID" value="AUO19088.1"/>
    <property type="molecule type" value="Genomic_DNA"/>
</dbReference>
<name>A0A2K9P368_9FIRM</name>
<dbReference type="Pfam" id="PF00395">
    <property type="entry name" value="SLH"/>
    <property type="match status" value="2"/>
</dbReference>
<sequence length="954" mass="104264">MKNIKRVLCLVLTLLMVASTVSVFAAFSDVPTTVSYEKAVSALNQLGIIKGYDDGTFKPDNDVTRAEFTAMLMRTMGAGSIGSSSSADLPFSDVSDQNSDISWSIPNINTAYKNGIVNGYEDGTFRPNDKVAYEEAVKMVVCALGYGENISVDATPWYSNFMAQARSLGILKGAQNLGSAEKPASRACIAQMLYDSLEVSLVENGVVTTKTFLADYLGYIKNTGYISANDLTSLDDPDVNLRENQIQIRAKEPNSTVYEVHTYAVDNAAEFTNKLGYQIDFFYPKTSANDTIRTLFSYEIKENATLELNSSMIEKDESNNTTIKYYPTETSSLTNANLASDNIVIYNGKLYGSNADASRFSTDMFPNVGTITVLDSDKDGKYDVVTIWDYQVYYVSKKSTSDSSIVDNASRATDKTLTLDVDKDTNLEIVDKNGTKVSFSSISEGNVICYAVSNYAENGGEQYSRAVVVTDKATGNVSSTISGDEMSIGSNSYKFSDAAPWMENGNDGSLEEPKTGDNGTYALDILGNVFAYSKSNEVVNQYYGYVLAYDEGEATFSSIDDFQVRILTQNNSKTDFHIRKGTTVNGVSCSTAYDFLDALREGASYQKTGEVGHTDVQQVVKYTYTTYKGNQCIDTLYTVTPDTDVKDGQTVESDKLYNFANLERGEVSLKYANSKLSSGNIQLSVGSSIVFVVPPQDQRNDTDRFRKATNSYFSTNKTYDSVEAFDVSNTNSAKVVVVYGGSAATEVDDSSPIYVFNDKPSQQINANTSDTMYKVSGFKISKTSTNGTFDDWASLSSNSVVKNAQIGDIYRVGEDSDGFKTFKDEYRLYPADEGYIEVGSGRVSNWSSADFCVIYGSVYASDSSEGMVIIPKYIDQNDDVSGEDQYTISASSFSGAKILKYSENGGKTEIVDATSDKEAIMDGIAEYNEGLNPAKVLIYMSEGRVKLLAVTEGY</sequence>
<evidence type="ECO:0000313" key="5">
    <source>
        <dbReference type="Proteomes" id="UP000235589"/>
    </source>
</evidence>